<dbReference type="AlphaFoldDB" id="A0A9P6JM93"/>
<keyword evidence="1" id="KW-1133">Transmembrane helix</keyword>
<name>A0A9P6JM93_9AGAR</name>
<reference evidence="2" key="1">
    <citation type="submission" date="2020-11" db="EMBL/GenBank/DDBJ databases">
        <authorList>
            <consortium name="DOE Joint Genome Institute"/>
            <person name="Ahrendt S."/>
            <person name="Riley R."/>
            <person name="Andreopoulos W."/>
            <person name="Labutti K."/>
            <person name="Pangilinan J."/>
            <person name="Ruiz-Duenas F.J."/>
            <person name="Barrasa J.M."/>
            <person name="Sanchez-Garcia M."/>
            <person name="Camarero S."/>
            <person name="Miyauchi S."/>
            <person name="Serrano A."/>
            <person name="Linde D."/>
            <person name="Babiker R."/>
            <person name="Drula E."/>
            <person name="Ayuso-Fernandez I."/>
            <person name="Pacheco R."/>
            <person name="Padilla G."/>
            <person name="Ferreira P."/>
            <person name="Barriuso J."/>
            <person name="Kellner H."/>
            <person name="Castanera R."/>
            <person name="Alfaro M."/>
            <person name="Ramirez L."/>
            <person name="Pisabarro A.G."/>
            <person name="Kuo A."/>
            <person name="Tritt A."/>
            <person name="Lipzen A."/>
            <person name="He G."/>
            <person name="Yan M."/>
            <person name="Ng V."/>
            <person name="Cullen D."/>
            <person name="Martin F."/>
            <person name="Rosso M.-N."/>
            <person name="Henrissat B."/>
            <person name="Hibbett D."/>
            <person name="Martinez A.T."/>
            <person name="Grigoriev I.V."/>
        </authorList>
    </citation>
    <scope>NUCLEOTIDE SEQUENCE</scope>
    <source>
        <strain evidence="2">CBS 506.95</strain>
    </source>
</reference>
<organism evidence="2 3">
    <name type="scientific">Crepidotus variabilis</name>
    <dbReference type="NCBI Taxonomy" id="179855"/>
    <lineage>
        <taxon>Eukaryota</taxon>
        <taxon>Fungi</taxon>
        <taxon>Dikarya</taxon>
        <taxon>Basidiomycota</taxon>
        <taxon>Agaricomycotina</taxon>
        <taxon>Agaricomycetes</taxon>
        <taxon>Agaricomycetidae</taxon>
        <taxon>Agaricales</taxon>
        <taxon>Agaricineae</taxon>
        <taxon>Crepidotaceae</taxon>
        <taxon>Crepidotus</taxon>
    </lineage>
</organism>
<feature type="transmembrane region" description="Helical" evidence="1">
    <location>
        <begin position="50"/>
        <end position="71"/>
    </location>
</feature>
<dbReference type="Proteomes" id="UP000807306">
    <property type="component" value="Unassembled WGS sequence"/>
</dbReference>
<dbReference type="OrthoDB" id="3061561at2759"/>
<keyword evidence="3" id="KW-1185">Reference proteome</keyword>
<accession>A0A9P6JM93</accession>
<protein>
    <submittedName>
        <fullName evidence="2">Uncharacterized protein</fullName>
    </submittedName>
</protein>
<gene>
    <name evidence="2" type="ORF">CPB83DRAFT_859081</name>
</gene>
<evidence type="ECO:0000313" key="2">
    <source>
        <dbReference type="EMBL" id="KAF9525633.1"/>
    </source>
</evidence>
<evidence type="ECO:0000313" key="3">
    <source>
        <dbReference type="Proteomes" id="UP000807306"/>
    </source>
</evidence>
<dbReference type="EMBL" id="MU157881">
    <property type="protein sequence ID" value="KAF9525633.1"/>
    <property type="molecule type" value="Genomic_DNA"/>
</dbReference>
<evidence type="ECO:0000256" key="1">
    <source>
        <dbReference type="SAM" id="Phobius"/>
    </source>
</evidence>
<feature type="transmembrane region" description="Helical" evidence="1">
    <location>
        <begin position="83"/>
        <end position="107"/>
    </location>
</feature>
<feature type="transmembrane region" description="Helical" evidence="1">
    <location>
        <begin position="119"/>
        <end position="138"/>
    </location>
</feature>
<proteinExistence type="predicted"/>
<keyword evidence="1" id="KW-0472">Membrane</keyword>
<keyword evidence="1" id="KW-0812">Transmembrane</keyword>
<comment type="caution">
    <text evidence="2">The sequence shown here is derived from an EMBL/GenBank/DDBJ whole genome shotgun (WGS) entry which is preliminary data.</text>
</comment>
<sequence>MYSFSRFPRVSSRQLFHSGDLSTLIISIDDFFNDGTTISFHQPHSALDEICSVTTLISLVGSAFCGLHLIAWSFHFPTHGARLIWQISALITTFVPPVRGLIVYLLFHIETSLNVVASVYIVARFVLVAEAIWILQYLSPSA</sequence>